<dbReference type="Proteomes" id="UP000680045">
    <property type="component" value="Unassembled WGS sequence"/>
</dbReference>
<reference evidence="1" key="1">
    <citation type="submission" date="2021-04" db="EMBL/GenBank/DDBJ databases">
        <title>Whole genome sequencing of Enterococci isolates from hospitalized patients.</title>
        <authorList>
            <person name="Ogoti B.M."/>
            <person name="Onyambu F.G."/>
        </authorList>
    </citation>
    <scope>NUCLEOTIDE SEQUENCE</scope>
    <source>
        <strain evidence="1">242</strain>
    </source>
</reference>
<dbReference type="AlphaFoldDB" id="A0A941J7A8"/>
<evidence type="ECO:0000313" key="1">
    <source>
        <dbReference type="EMBL" id="MBR8644506.1"/>
    </source>
</evidence>
<comment type="caution">
    <text evidence="1">The sequence shown here is derived from an EMBL/GenBank/DDBJ whole genome shotgun (WGS) entry which is preliminary data.</text>
</comment>
<proteinExistence type="predicted"/>
<evidence type="ECO:0000313" key="2">
    <source>
        <dbReference type="Proteomes" id="UP000680045"/>
    </source>
</evidence>
<organism evidence="1 2">
    <name type="scientific">Peribacillus frigoritolerans</name>
    <dbReference type="NCBI Taxonomy" id="450367"/>
    <lineage>
        <taxon>Bacteria</taxon>
        <taxon>Bacillati</taxon>
        <taxon>Bacillota</taxon>
        <taxon>Bacilli</taxon>
        <taxon>Bacillales</taxon>
        <taxon>Bacillaceae</taxon>
        <taxon>Peribacillus</taxon>
    </lineage>
</organism>
<accession>A0A941J7A8</accession>
<gene>
    <name evidence="1" type="ORF">KEH51_07745</name>
</gene>
<sequence length="76" mass="9224">MENSTEYEKAQLVMVARKPKNKLKEKEKMKKSMPKGKRKLKLRNLKRKRRYMMGLNLKRDLMKAQPKRKSWTSCIK</sequence>
<dbReference type="EMBL" id="JAGTPW010000010">
    <property type="protein sequence ID" value="MBR8644506.1"/>
    <property type="molecule type" value="Genomic_DNA"/>
</dbReference>
<protein>
    <submittedName>
        <fullName evidence="1">Uncharacterized protein</fullName>
    </submittedName>
</protein>
<name>A0A941J7A8_9BACI</name>